<dbReference type="AlphaFoldDB" id="A0A4C2A707"/>
<keyword evidence="3" id="KW-1185">Reference proteome</keyword>
<organism evidence="2 3">
    <name type="scientific">Eumeta variegata</name>
    <name type="common">Bagworm moth</name>
    <name type="synonym">Eumeta japonica</name>
    <dbReference type="NCBI Taxonomy" id="151549"/>
    <lineage>
        <taxon>Eukaryota</taxon>
        <taxon>Metazoa</taxon>
        <taxon>Ecdysozoa</taxon>
        <taxon>Arthropoda</taxon>
        <taxon>Hexapoda</taxon>
        <taxon>Insecta</taxon>
        <taxon>Pterygota</taxon>
        <taxon>Neoptera</taxon>
        <taxon>Endopterygota</taxon>
        <taxon>Lepidoptera</taxon>
        <taxon>Glossata</taxon>
        <taxon>Ditrysia</taxon>
        <taxon>Tineoidea</taxon>
        <taxon>Psychidae</taxon>
        <taxon>Oiketicinae</taxon>
        <taxon>Eumeta</taxon>
    </lineage>
</organism>
<dbReference type="EMBL" id="BGZK01002696">
    <property type="protein sequence ID" value="GBP95888.1"/>
    <property type="molecule type" value="Genomic_DNA"/>
</dbReference>
<feature type="region of interest" description="Disordered" evidence="1">
    <location>
        <begin position="1"/>
        <end position="23"/>
    </location>
</feature>
<gene>
    <name evidence="2" type="ORF">EVAR_71082_1</name>
</gene>
<evidence type="ECO:0000313" key="3">
    <source>
        <dbReference type="Proteomes" id="UP000299102"/>
    </source>
</evidence>
<sequence>MLWPTLPTSIPGHSEKSCGRRPSPCVKYTPGEFVSLLTQRSNETDVREQELSRNSQSVARNRAYTLEACSTETFVGGSTEKVMMPTVKVTPSLKRTRTYFSGFELQMMDVI</sequence>
<reference evidence="2 3" key="1">
    <citation type="journal article" date="2019" name="Commun. Biol.">
        <title>The bagworm genome reveals a unique fibroin gene that provides high tensile strength.</title>
        <authorList>
            <person name="Kono N."/>
            <person name="Nakamura H."/>
            <person name="Ohtoshi R."/>
            <person name="Tomita M."/>
            <person name="Numata K."/>
            <person name="Arakawa K."/>
        </authorList>
    </citation>
    <scope>NUCLEOTIDE SEQUENCE [LARGE SCALE GENOMIC DNA]</scope>
</reference>
<proteinExistence type="predicted"/>
<evidence type="ECO:0000256" key="1">
    <source>
        <dbReference type="SAM" id="MobiDB-lite"/>
    </source>
</evidence>
<evidence type="ECO:0000313" key="2">
    <source>
        <dbReference type="EMBL" id="GBP95888.1"/>
    </source>
</evidence>
<name>A0A4C2A707_EUMVA</name>
<accession>A0A4C2A707</accession>
<protein>
    <submittedName>
        <fullName evidence="2">Uncharacterized protein</fullName>
    </submittedName>
</protein>
<dbReference type="Proteomes" id="UP000299102">
    <property type="component" value="Unassembled WGS sequence"/>
</dbReference>
<comment type="caution">
    <text evidence="2">The sequence shown here is derived from an EMBL/GenBank/DDBJ whole genome shotgun (WGS) entry which is preliminary data.</text>
</comment>